<name>Q0V5Q1_PHANO</name>
<evidence type="ECO:0000256" key="6">
    <source>
        <dbReference type="ARBA" id="ARBA00023004"/>
    </source>
</evidence>
<dbReference type="PANTHER" id="PTHR24305">
    <property type="entry name" value="CYTOCHROME P450"/>
    <property type="match status" value="1"/>
</dbReference>
<reference evidence="10" key="1">
    <citation type="journal article" date="2007" name="Plant Cell">
        <title>Dothideomycete-plant interactions illuminated by genome sequencing and EST analysis of the wheat pathogen Stagonospora nodorum.</title>
        <authorList>
            <person name="Hane J.K."/>
            <person name="Lowe R.G."/>
            <person name="Solomon P.S."/>
            <person name="Tan K.C."/>
            <person name="Schoch C.L."/>
            <person name="Spatafora J.W."/>
            <person name="Crous P.W."/>
            <person name="Kodira C."/>
            <person name="Birren B.W."/>
            <person name="Galagan J.E."/>
            <person name="Torriani S.F."/>
            <person name="McDonald B.A."/>
            <person name="Oliver R.P."/>
        </authorList>
    </citation>
    <scope>NUCLEOTIDE SEQUENCE [LARGE SCALE GENOMIC DNA]</scope>
    <source>
        <strain evidence="10">SN15 / ATCC MYA-4574 / FGSC 10173</strain>
    </source>
</reference>
<dbReference type="GO" id="GO:0020037">
    <property type="term" value="F:heme binding"/>
    <property type="evidence" value="ECO:0007669"/>
    <property type="project" value="InterPro"/>
</dbReference>
<dbReference type="InterPro" id="IPR001128">
    <property type="entry name" value="Cyt_P450"/>
</dbReference>
<dbReference type="STRING" id="321614.Q0V5Q1"/>
<dbReference type="GO" id="GO:0016705">
    <property type="term" value="F:oxidoreductase activity, acting on paired donors, with incorporation or reduction of molecular oxygen"/>
    <property type="evidence" value="ECO:0007669"/>
    <property type="project" value="InterPro"/>
</dbReference>
<proteinExistence type="predicted"/>
<feature type="binding site" description="axial binding residue" evidence="8">
    <location>
        <position position="329"/>
    </location>
    <ligand>
        <name>heme</name>
        <dbReference type="ChEBI" id="CHEBI:30413"/>
    </ligand>
    <ligandPart>
        <name>Fe</name>
        <dbReference type="ChEBI" id="CHEBI:18248"/>
    </ligandPart>
</feature>
<dbReference type="GO" id="GO:0004497">
    <property type="term" value="F:monooxygenase activity"/>
    <property type="evidence" value="ECO:0007669"/>
    <property type="project" value="UniProtKB-KW"/>
</dbReference>
<evidence type="ECO:0000256" key="5">
    <source>
        <dbReference type="ARBA" id="ARBA00023002"/>
    </source>
</evidence>
<dbReference type="Pfam" id="PF00067">
    <property type="entry name" value="p450"/>
    <property type="match status" value="1"/>
</dbReference>
<evidence type="ECO:0000313" key="9">
    <source>
        <dbReference type="EMBL" id="EAT92158.2"/>
    </source>
</evidence>
<dbReference type="InterPro" id="IPR002401">
    <property type="entry name" value="Cyt_P450_E_grp-I"/>
</dbReference>
<dbReference type="VEuPathDB" id="FungiDB:JI435_006630"/>
<keyword evidence="6 8" id="KW-0408">Iron</keyword>
<evidence type="ECO:0000256" key="4">
    <source>
        <dbReference type="ARBA" id="ARBA00022723"/>
    </source>
</evidence>
<organism evidence="9 10">
    <name type="scientific">Phaeosphaeria nodorum (strain SN15 / ATCC MYA-4574 / FGSC 10173)</name>
    <name type="common">Glume blotch fungus</name>
    <name type="synonym">Parastagonospora nodorum</name>
    <dbReference type="NCBI Taxonomy" id="321614"/>
    <lineage>
        <taxon>Eukaryota</taxon>
        <taxon>Fungi</taxon>
        <taxon>Dikarya</taxon>
        <taxon>Ascomycota</taxon>
        <taxon>Pezizomycotina</taxon>
        <taxon>Dothideomycetes</taxon>
        <taxon>Pleosporomycetidae</taxon>
        <taxon>Pleosporales</taxon>
        <taxon>Pleosporineae</taxon>
        <taxon>Phaeosphaeriaceae</taxon>
        <taxon>Parastagonospora</taxon>
    </lineage>
</organism>
<dbReference type="eggNOG" id="KOG0157">
    <property type="taxonomic scope" value="Eukaryota"/>
</dbReference>
<keyword evidence="7" id="KW-0503">Monooxygenase</keyword>
<evidence type="ECO:0000256" key="8">
    <source>
        <dbReference type="PIRSR" id="PIRSR602401-1"/>
    </source>
</evidence>
<dbReference type="Proteomes" id="UP000001055">
    <property type="component" value="Unassembled WGS sequence"/>
</dbReference>
<dbReference type="GO" id="GO:0005506">
    <property type="term" value="F:iron ion binding"/>
    <property type="evidence" value="ECO:0007669"/>
    <property type="project" value="InterPro"/>
</dbReference>
<dbReference type="PRINTS" id="PR00463">
    <property type="entry name" value="EP450I"/>
</dbReference>
<evidence type="ECO:0000256" key="7">
    <source>
        <dbReference type="ARBA" id="ARBA00023033"/>
    </source>
</evidence>
<evidence type="ECO:0000256" key="2">
    <source>
        <dbReference type="ARBA" id="ARBA00005179"/>
    </source>
</evidence>
<keyword evidence="5" id="KW-0560">Oxidoreductase</keyword>
<dbReference type="GeneID" id="5967872"/>
<comment type="cofactor">
    <cofactor evidence="1 8">
        <name>heme</name>
        <dbReference type="ChEBI" id="CHEBI:30413"/>
    </cofactor>
</comment>
<evidence type="ECO:0000256" key="1">
    <source>
        <dbReference type="ARBA" id="ARBA00001971"/>
    </source>
</evidence>
<evidence type="ECO:0000256" key="3">
    <source>
        <dbReference type="ARBA" id="ARBA00022617"/>
    </source>
</evidence>
<dbReference type="HOGENOM" id="CLU_343916_0_0_1"/>
<dbReference type="GO" id="GO:0016791">
    <property type="term" value="F:phosphatase activity"/>
    <property type="evidence" value="ECO:0000318"/>
    <property type="project" value="GO_Central"/>
</dbReference>
<keyword evidence="4 8" id="KW-0479">Metal-binding</keyword>
<dbReference type="KEGG" id="pno:SNOG_00663"/>
<dbReference type="PRINTS" id="PR00385">
    <property type="entry name" value="P450"/>
</dbReference>
<dbReference type="InterPro" id="IPR050121">
    <property type="entry name" value="Cytochrome_P450_monoxygenase"/>
</dbReference>
<evidence type="ECO:0000313" key="10">
    <source>
        <dbReference type="Proteomes" id="UP000001055"/>
    </source>
</evidence>
<protein>
    <submittedName>
        <fullName evidence="9">Uncharacterized protein</fullName>
    </submittedName>
</protein>
<dbReference type="Gene3D" id="1.10.630.10">
    <property type="entry name" value="Cytochrome P450"/>
    <property type="match status" value="1"/>
</dbReference>
<dbReference type="SUPFAM" id="SSF48264">
    <property type="entry name" value="Cytochrome P450"/>
    <property type="match status" value="1"/>
</dbReference>
<dbReference type="InterPro" id="IPR036396">
    <property type="entry name" value="Cyt_P450_sf"/>
</dbReference>
<dbReference type="RefSeq" id="XP_001791343.1">
    <property type="nucleotide sequence ID" value="XM_001791291.1"/>
</dbReference>
<keyword evidence="3 8" id="KW-0349">Heme</keyword>
<dbReference type="AlphaFoldDB" id="Q0V5Q1"/>
<gene>
    <name evidence="9" type="ORF">SNOG_00663</name>
</gene>
<dbReference type="SUPFAM" id="SSF53254">
    <property type="entry name" value="Phosphoglycerate mutase-like"/>
    <property type="match status" value="1"/>
</dbReference>
<dbReference type="PANTHER" id="PTHR24305:SF107">
    <property type="entry name" value="P450, PUTATIVE (EUROFUNG)-RELATED"/>
    <property type="match status" value="1"/>
</dbReference>
<accession>Q0V5Q1</accession>
<dbReference type="Gene3D" id="3.40.50.1240">
    <property type="entry name" value="Phosphoglycerate mutase-like"/>
    <property type="match status" value="1"/>
</dbReference>
<sequence length="823" mass="92321">MVEYTESLVKILDEHASAERIFRLEEETTKITIDVIGKVICDHDFKSLTTDNEFMTTMRNTLSWMPDMQSINPFHIYHPLRAMFQKYYKYKMDKYIGKVLDERFAVSGAKQASDRKTRKKTGIDLALEEYFSEKGQDVNATDVTMDTEFRKAAIDNLLILLFAGHDTTASTLCYWFVPLTLSQPKHTLTELASYHYLQKYPHELTKVRAELDSVFGANTPAGPKLTANPYLVNQLEYTLAVIKEVLRLWTPGSSVRMGRKGFFLTDPKSGEKFDTDGLMIWMVSMATHRDAKIWGPDVDEFKPERFLPQNEGKVDPYAWRPFEKGPRNCIGQELALIEMKVVLAMTLREFDFKTSYEELGALMGDGTLWAKDASFRSGPMEVFGERMHQVLLAAVTLALSSGVVALNATVDLRWHAPKKSWINDLEKVLNGTGTNGFVFNSSQLPQGVQYGTYNWCNMPHVRAQEYPRASEGYQLVYVEVSASAYWSVYTNDVNPFAQSGFNGSCQFPQITREGLDDSWQHGKDLYGVYHDLLGFLPSNLSSKVTYRVTNNQITSQVAGMLIDGMYAPSKTTPLRIQPTNVDSLEPQYPCPKGSSLYSSYGVSSTASNWTAHLTAAKPLFASLDAISGVASDSTDWHKSFDHYYDNLSARQCHAKPLPCSINDTSACVTQAQADTVYRLGQYEYSFIHRDSPLSLQAATASYGVWLAELAQNIRDAVSGGSPIIYRHNVAHDGSVSRLLSILQIEQMVWVGMGSEVVFEIYTKKGYGVEGSKRYIRILWGGQVLRSSNPSLGKVDMLDVEVFLAYVDGLVGKRAGKILELCKA</sequence>
<dbReference type="EMBL" id="CH445325">
    <property type="protein sequence ID" value="EAT92158.2"/>
    <property type="molecule type" value="Genomic_DNA"/>
</dbReference>
<dbReference type="InParanoid" id="Q0V5Q1"/>
<comment type="pathway">
    <text evidence="2">Secondary metabolite biosynthesis.</text>
</comment>
<dbReference type="InterPro" id="IPR029033">
    <property type="entry name" value="His_PPase_superfam"/>
</dbReference>
<dbReference type="VEuPathDB" id="FungiDB:JI435_300410"/>